<name>A0AA39Z9Y2_9PEZI</name>
<feature type="compositionally biased region" description="Acidic residues" evidence="1">
    <location>
        <begin position="185"/>
        <end position="214"/>
    </location>
</feature>
<dbReference type="EMBL" id="JAULSY010000079">
    <property type="protein sequence ID" value="KAK0666948.1"/>
    <property type="molecule type" value="Genomic_DNA"/>
</dbReference>
<keyword evidence="4" id="KW-1185">Reference proteome</keyword>
<evidence type="ECO:0000313" key="4">
    <source>
        <dbReference type="Proteomes" id="UP001174997"/>
    </source>
</evidence>
<reference evidence="3" key="1">
    <citation type="submission" date="2023-06" db="EMBL/GenBank/DDBJ databases">
        <title>Genome-scale phylogeny and comparative genomics of the fungal order Sordariales.</title>
        <authorList>
            <consortium name="Lawrence Berkeley National Laboratory"/>
            <person name="Hensen N."/>
            <person name="Bonometti L."/>
            <person name="Westerberg I."/>
            <person name="Brannstrom I.O."/>
            <person name="Guillou S."/>
            <person name="Cros-Aarteil S."/>
            <person name="Calhoun S."/>
            <person name="Haridas S."/>
            <person name="Kuo A."/>
            <person name="Mondo S."/>
            <person name="Pangilinan J."/>
            <person name="Riley R."/>
            <person name="Labutti K."/>
            <person name="Andreopoulos B."/>
            <person name="Lipzen A."/>
            <person name="Chen C."/>
            <person name="Yanf M."/>
            <person name="Daum C."/>
            <person name="Ng V."/>
            <person name="Clum A."/>
            <person name="Steindorff A."/>
            <person name="Ohm R."/>
            <person name="Martin F."/>
            <person name="Silar P."/>
            <person name="Natvig D."/>
            <person name="Lalanne C."/>
            <person name="Gautier V."/>
            <person name="Ament-Velasquez S.L."/>
            <person name="Kruys A."/>
            <person name="Hutchinson M.I."/>
            <person name="Powell A.J."/>
            <person name="Barry K."/>
            <person name="Miller A.N."/>
            <person name="Grigoriev I.V."/>
            <person name="Debuchy R."/>
            <person name="Gladieux P."/>
            <person name="Thoren M.H."/>
            <person name="Johannesson H."/>
        </authorList>
    </citation>
    <scope>NUCLEOTIDE SEQUENCE</scope>
    <source>
        <strain evidence="3">CBS 307.81</strain>
    </source>
</reference>
<dbReference type="Proteomes" id="UP001174997">
    <property type="component" value="Unassembled WGS sequence"/>
</dbReference>
<feature type="compositionally biased region" description="Basic and acidic residues" evidence="1">
    <location>
        <begin position="235"/>
        <end position="251"/>
    </location>
</feature>
<organism evidence="3 4">
    <name type="scientific">Cercophora samala</name>
    <dbReference type="NCBI Taxonomy" id="330535"/>
    <lineage>
        <taxon>Eukaryota</taxon>
        <taxon>Fungi</taxon>
        <taxon>Dikarya</taxon>
        <taxon>Ascomycota</taxon>
        <taxon>Pezizomycotina</taxon>
        <taxon>Sordariomycetes</taxon>
        <taxon>Sordariomycetidae</taxon>
        <taxon>Sordariales</taxon>
        <taxon>Lasiosphaeriaceae</taxon>
        <taxon>Cercophora</taxon>
    </lineage>
</organism>
<evidence type="ECO:0000259" key="2">
    <source>
        <dbReference type="PROSITE" id="PS50181"/>
    </source>
</evidence>
<evidence type="ECO:0000313" key="3">
    <source>
        <dbReference type="EMBL" id="KAK0666948.1"/>
    </source>
</evidence>
<evidence type="ECO:0000256" key="1">
    <source>
        <dbReference type="SAM" id="MobiDB-lite"/>
    </source>
</evidence>
<dbReference type="InterPro" id="IPR001810">
    <property type="entry name" value="F-box_dom"/>
</dbReference>
<proteinExistence type="predicted"/>
<feature type="region of interest" description="Disordered" evidence="1">
    <location>
        <begin position="185"/>
        <end position="217"/>
    </location>
</feature>
<accession>A0AA39Z9Y2</accession>
<feature type="region of interest" description="Disordered" evidence="1">
    <location>
        <begin position="231"/>
        <end position="252"/>
    </location>
</feature>
<feature type="domain" description="F-box" evidence="2">
    <location>
        <begin position="23"/>
        <end position="45"/>
    </location>
</feature>
<gene>
    <name evidence="3" type="ORF">QBC41DRAFT_348353</name>
</gene>
<comment type="caution">
    <text evidence="3">The sequence shown here is derived from an EMBL/GenBank/DDBJ whole genome shotgun (WGS) entry which is preliminary data.</text>
</comment>
<protein>
    <recommendedName>
        <fullName evidence="2">F-box domain-containing protein</fullName>
    </recommendedName>
</protein>
<sequence length="535" mass="60112">MSDQKDNDNGAVAETAGLLAPRSLKLSDLPPEILTEIVQHFNPYDRTYPGSRETEMLAMIRNLRLVNRLFCDLSTPLLLRTVHIDISQASLDNLGPIFANPKIAAAIRAVKINMNYRPKIMAEDIQVFGKSRLKVLKDESHSCGWYLEPYTCFGARPDVDTPIELWGRGYYRVYDFKESWQPLIGDDEEDYGFDDEETERSDDSESEGQDEDSAHEEQAGVDFIQETNNTQQSLPHEDMGEAAEAKQEEKSTISQVDQQADQLLDDNAQLLLRGHEEFRRLHEEQYRLVANGLFVEAVTSALKNMPHVESLAFYNKRMEDYYSLYSKEQRPKDTFIPVLLLSNDALSAWLPSALSWTTAEDDCPGKGHHFPARLLTELPIAIHKAKAAPSLASLTIDSFPCSKDHDMITPPSDSLGGSNARASCFDELRAACQSIEKIEFNGPSGGACITPADDAKEYIDNFIVSVVSSPRLRDLKLDFQFLKGQNSPYEFGPAAVKLPPMPLLNNFTLRHVKMDQPPTEALFRGHREQALPDRA</sequence>
<dbReference type="AlphaFoldDB" id="A0AA39Z9Y2"/>
<dbReference type="PROSITE" id="PS50181">
    <property type="entry name" value="FBOX"/>
    <property type="match status" value="1"/>
</dbReference>